<proteinExistence type="predicted"/>
<feature type="region of interest" description="Disordered" evidence="1">
    <location>
        <begin position="44"/>
        <end position="94"/>
    </location>
</feature>
<feature type="compositionally biased region" description="Pro residues" evidence="1">
    <location>
        <begin position="73"/>
        <end position="83"/>
    </location>
</feature>
<feature type="compositionally biased region" description="Basic and acidic residues" evidence="1">
    <location>
        <begin position="168"/>
        <end position="187"/>
    </location>
</feature>
<feature type="region of interest" description="Disordered" evidence="1">
    <location>
        <begin position="136"/>
        <end position="187"/>
    </location>
</feature>
<protein>
    <submittedName>
        <fullName evidence="2">Uncharacterized protein</fullName>
    </submittedName>
</protein>
<organism evidence="2">
    <name type="scientific">Zea mays</name>
    <name type="common">Maize</name>
    <dbReference type="NCBI Taxonomy" id="4577"/>
    <lineage>
        <taxon>Eukaryota</taxon>
        <taxon>Viridiplantae</taxon>
        <taxon>Streptophyta</taxon>
        <taxon>Embryophyta</taxon>
        <taxon>Tracheophyta</taxon>
        <taxon>Spermatophyta</taxon>
        <taxon>Magnoliopsida</taxon>
        <taxon>Liliopsida</taxon>
        <taxon>Poales</taxon>
        <taxon>Poaceae</taxon>
        <taxon>PACMAD clade</taxon>
        <taxon>Panicoideae</taxon>
        <taxon>Andropogonodae</taxon>
        <taxon>Andropogoneae</taxon>
        <taxon>Tripsacinae</taxon>
        <taxon>Zea</taxon>
    </lineage>
</organism>
<accession>A0A1D6KUL8</accession>
<name>A0A1D6KUL8_MAIZE</name>
<reference evidence="2" key="1">
    <citation type="submission" date="2015-12" db="EMBL/GenBank/DDBJ databases">
        <title>Update maize B73 reference genome by single molecule sequencing technologies.</title>
        <authorList>
            <consortium name="Maize Genome Sequencing Project"/>
            <person name="Ware D."/>
        </authorList>
    </citation>
    <scope>NUCLEOTIDE SEQUENCE [LARGE SCALE GENOMIC DNA]</scope>
    <source>
        <tissue evidence="2">Seedling</tissue>
    </source>
</reference>
<dbReference type="EMBL" id="CM007647">
    <property type="protein sequence ID" value="ONM06257.1"/>
    <property type="molecule type" value="Genomic_DNA"/>
</dbReference>
<feature type="region of interest" description="Disordered" evidence="1">
    <location>
        <begin position="1"/>
        <end position="30"/>
    </location>
</feature>
<dbReference type="EMBL" id="CM007647">
    <property type="protein sequence ID" value="ONM06254.1"/>
    <property type="molecule type" value="Genomic_DNA"/>
</dbReference>
<dbReference type="OMA" id="CTPPQAN"/>
<dbReference type="AlphaFoldDB" id="A0A1D6KUL8"/>
<evidence type="ECO:0000256" key="1">
    <source>
        <dbReference type="SAM" id="MobiDB-lite"/>
    </source>
</evidence>
<evidence type="ECO:0000313" key="2">
    <source>
        <dbReference type="EMBL" id="ONM06255.1"/>
    </source>
</evidence>
<dbReference type="EMBL" id="CM007647">
    <property type="protein sequence ID" value="ONM06255.1"/>
    <property type="molecule type" value="Genomic_DNA"/>
</dbReference>
<dbReference type="InParanoid" id="A0A1D6KUL8"/>
<gene>
    <name evidence="2" type="ORF">ZEAMMB73_Zm00001d032874</name>
</gene>
<sequence>MPAPSPSLRCSRPGGSTAFTVPPPNHTFARGASAPALVRRHGRRIIPAPPSPIPSGHPATPRVAHTPRIRSPVPSPPTIPPPTRAAHTSPSLLSIPPPPAVVCCPAHLRSSTRPMAAAASSALHAVGVVASAKPRSVAPGTCTPPQANLLTLSPPPRRANRRVTGVTDLHRSCSGGKEEERAHGSPA</sequence>
<dbReference type="EMBL" id="CM007647">
    <property type="protein sequence ID" value="ONM06259.1"/>
    <property type="molecule type" value="Genomic_DNA"/>
</dbReference>